<organism evidence="1 2">
    <name type="scientific">Tanacetum coccineum</name>
    <dbReference type="NCBI Taxonomy" id="301880"/>
    <lineage>
        <taxon>Eukaryota</taxon>
        <taxon>Viridiplantae</taxon>
        <taxon>Streptophyta</taxon>
        <taxon>Embryophyta</taxon>
        <taxon>Tracheophyta</taxon>
        <taxon>Spermatophyta</taxon>
        <taxon>Magnoliopsida</taxon>
        <taxon>eudicotyledons</taxon>
        <taxon>Gunneridae</taxon>
        <taxon>Pentapetalae</taxon>
        <taxon>asterids</taxon>
        <taxon>campanulids</taxon>
        <taxon>Asterales</taxon>
        <taxon>Asteraceae</taxon>
        <taxon>Asteroideae</taxon>
        <taxon>Anthemideae</taxon>
        <taxon>Anthemidinae</taxon>
        <taxon>Tanacetum</taxon>
    </lineage>
</organism>
<gene>
    <name evidence="1" type="ORF">Tco_1121735</name>
</gene>
<keyword evidence="2" id="KW-1185">Reference proteome</keyword>
<evidence type="ECO:0000313" key="2">
    <source>
        <dbReference type="Proteomes" id="UP001151760"/>
    </source>
</evidence>
<accession>A0ABQ5IZX2</accession>
<proteinExistence type="predicted"/>
<name>A0ABQ5IZX2_9ASTR</name>
<protein>
    <submittedName>
        <fullName evidence="1">Uncharacterized protein</fullName>
    </submittedName>
</protein>
<comment type="caution">
    <text evidence="1">The sequence shown here is derived from an EMBL/GenBank/DDBJ whole genome shotgun (WGS) entry which is preliminary data.</text>
</comment>
<reference evidence="1" key="2">
    <citation type="submission" date="2022-01" db="EMBL/GenBank/DDBJ databases">
        <authorList>
            <person name="Yamashiro T."/>
            <person name="Shiraishi A."/>
            <person name="Satake H."/>
            <person name="Nakayama K."/>
        </authorList>
    </citation>
    <scope>NUCLEOTIDE SEQUENCE</scope>
</reference>
<evidence type="ECO:0000313" key="1">
    <source>
        <dbReference type="EMBL" id="GJU05305.1"/>
    </source>
</evidence>
<sequence length="107" mass="12170">MNGTVDCDRRNDIVDNSVIDDNGGIRESLNDVIENTENDNVGMKNLESDSYEKNDVKKVNSSKESVDFVNKFEQEKRKSYADVIDEDMGELDKNLMDIPTELDSNMD</sequence>
<dbReference type="Proteomes" id="UP001151760">
    <property type="component" value="Unassembled WGS sequence"/>
</dbReference>
<reference evidence="1" key="1">
    <citation type="journal article" date="2022" name="Int. J. Mol. Sci.">
        <title>Draft Genome of Tanacetum Coccineum: Genomic Comparison of Closely Related Tanacetum-Family Plants.</title>
        <authorList>
            <person name="Yamashiro T."/>
            <person name="Shiraishi A."/>
            <person name="Nakayama K."/>
            <person name="Satake H."/>
        </authorList>
    </citation>
    <scope>NUCLEOTIDE SEQUENCE</scope>
</reference>
<dbReference type="EMBL" id="BQNB010021335">
    <property type="protein sequence ID" value="GJU05305.1"/>
    <property type="molecule type" value="Genomic_DNA"/>
</dbReference>